<name>A0ACC1JL59_9FUNG</name>
<protein>
    <submittedName>
        <fullName evidence="1">Uncharacterized protein</fullName>
    </submittedName>
</protein>
<gene>
    <name evidence="1" type="ORF">IWQ57_006051</name>
</gene>
<evidence type="ECO:0000313" key="2">
    <source>
        <dbReference type="Proteomes" id="UP001140234"/>
    </source>
</evidence>
<organism evidence="1 2">
    <name type="scientific">Coemansia nantahalensis</name>
    <dbReference type="NCBI Taxonomy" id="2789366"/>
    <lineage>
        <taxon>Eukaryota</taxon>
        <taxon>Fungi</taxon>
        <taxon>Fungi incertae sedis</taxon>
        <taxon>Zoopagomycota</taxon>
        <taxon>Kickxellomycotina</taxon>
        <taxon>Kickxellomycetes</taxon>
        <taxon>Kickxellales</taxon>
        <taxon>Kickxellaceae</taxon>
        <taxon>Coemansia</taxon>
    </lineage>
</organism>
<accession>A0ACC1JL59</accession>
<sequence length="220" mass="23970">GYLTMLSTSLLKLLRYSLYLATLVLAAIELIVVSVALAAVSDFDGLTYGSLSPWRGGAAYTLFVTLLTLLTYPFVAFGNILTNRGFHMCARYNMVIYEVVSAVLFTVLWFVAGVVMAHYADGCPSFYSMCGKYKAATAFAWFPFFVFLCNSVVLSLLTHRARKGGAPLTILTYEIDYESGSGPAPAAPQHVESQYQQATKTDASYYGSNPQVSMPVAPSH</sequence>
<dbReference type="Proteomes" id="UP001140234">
    <property type="component" value="Unassembled WGS sequence"/>
</dbReference>
<comment type="caution">
    <text evidence="1">The sequence shown here is derived from an EMBL/GenBank/DDBJ whole genome shotgun (WGS) entry which is preliminary data.</text>
</comment>
<proteinExistence type="predicted"/>
<keyword evidence="2" id="KW-1185">Reference proteome</keyword>
<reference evidence="1" key="1">
    <citation type="submission" date="2022-07" db="EMBL/GenBank/DDBJ databases">
        <title>Phylogenomic reconstructions and comparative analyses of Kickxellomycotina fungi.</title>
        <authorList>
            <person name="Reynolds N.K."/>
            <person name="Stajich J.E."/>
            <person name="Barry K."/>
            <person name="Grigoriev I.V."/>
            <person name="Crous P."/>
            <person name="Smith M.E."/>
        </authorList>
    </citation>
    <scope>NUCLEOTIDE SEQUENCE</scope>
    <source>
        <strain evidence="1">CBS 109366</strain>
    </source>
</reference>
<evidence type="ECO:0000313" key="1">
    <source>
        <dbReference type="EMBL" id="KAJ2761439.1"/>
    </source>
</evidence>
<feature type="non-terminal residue" evidence="1">
    <location>
        <position position="1"/>
    </location>
</feature>
<dbReference type="EMBL" id="JANBUJ010003226">
    <property type="protein sequence ID" value="KAJ2761439.1"/>
    <property type="molecule type" value="Genomic_DNA"/>
</dbReference>